<dbReference type="AlphaFoldDB" id="A0A433MWA9"/>
<reference evidence="4 5" key="1">
    <citation type="journal article" date="2019" name="Genome Biol. Evol.">
        <title>Day and night: Metabolic profiles and evolutionary relationships of six axenic non-marine cyanobacteria.</title>
        <authorList>
            <person name="Will S.E."/>
            <person name="Henke P."/>
            <person name="Boedeker C."/>
            <person name="Huang S."/>
            <person name="Brinkmann H."/>
            <person name="Rohde M."/>
            <person name="Jarek M."/>
            <person name="Friedl T."/>
            <person name="Seufert S."/>
            <person name="Schumacher M."/>
            <person name="Overmann J."/>
            <person name="Neumann-Schaal M."/>
            <person name="Petersen J."/>
        </authorList>
    </citation>
    <scope>NUCLEOTIDE SEQUENCE [LARGE SCALE GENOMIC DNA]</scope>
    <source>
        <strain evidence="4 5">PCC 6912</strain>
    </source>
</reference>
<organism evidence="4 5">
    <name type="scientific">Chlorogloeopsis fritschii PCC 6912</name>
    <dbReference type="NCBI Taxonomy" id="211165"/>
    <lineage>
        <taxon>Bacteria</taxon>
        <taxon>Bacillati</taxon>
        <taxon>Cyanobacteriota</taxon>
        <taxon>Cyanophyceae</taxon>
        <taxon>Nostocales</taxon>
        <taxon>Chlorogloeopsidaceae</taxon>
        <taxon>Chlorogloeopsis</taxon>
    </lineage>
</organism>
<name>A0A433MWA9_CHLFR</name>
<dbReference type="Gene3D" id="3.40.190.10">
    <property type="entry name" value="Periplasmic binding protein-like II"/>
    <property type="match status" value="2"/>
</dbReference>
<keyword evidence="5" id="KW-1185">Reference proteome</keyword>
<evidence type="ECO:0000313" key="4">
    <source>
        <dbReference type="EMBL" id="RUR72231.1"/>
    </source>
</evidence>
<dbReference type="SUPFAM" id="SSF53850">
    <property type="entry name" value="Periplasmic binding protein-like II"/>
    <property type="match status" value="1"/>
</dbReference>
<dbReference type="PANTHER" id="PTHR35841">
    <property type="entry name" value="PHOSPHONATES-BINDING PERIPLASMIC PROTEIN"/>
    <property type="match status" value="1"/>
</dbReference>
<keyword evidence="2 3" id="KW-0732">Signal</keyword>
<dbReference type="PROSITE" id="PS51257">
    <property type="entry name" value="PROKAR_LIPOPROTEIN"/>
    <property type="match status" value="1"/>
</dbReference>
<proteinExistence type="inferred from homology"/>
<dbReference type="NCBIfam" id="TIGR01098">
    <property type="entry name" value="3A0109s03R"/>
    <property type="match status" value="1"/>
</dbReference>
<comment type="caution">
    <text evidence="4">The sequence shown here is derived from an EMBL/GenBank/DDBJ whole genome shotgun (WGS) entry which is preliminary data.</text>
</comment>
<sequence>MHLFLQKISKKTLLGLAVMLALLALGCTVQSNKAMSEQENLDSKYNKQNLRIGVLPTQSQAEQQRMIKPLDEYLEKALGQQVDFQIAKDYKQVVDWLVEEKIDMAYVGAVSYFEALERGAEVEPLVAPIDKYTGRPWYRAAIIVNKNSTIKTLQDLKGKRVAFVSKSSTSGYLMPLAALTKLGIKPERDFTQVIFPGTHAKTEAMLEDGLVDAVATNIPSYIKRQTIGRLTPENSRILWESAPVPHSPMLVSKKLSPIVIKELKRAFLNTPAGMEDIVGTQAAGYTLVVASDYAPIEQLRVQLNLNSQGAK</sequence>
<gene>
    <name evidence="4" type="ORF">PCC6912_64480</name>
</gene>
<dbReference type="PANTHER" id="PTHR35841:SF1">
    <property type="entry name" value="PHOSPHONATES-BINDING PERIPLASMIC PROTEIN"/>
    <property type="match status" value="1"/>
</dbReference>
<dbReference type="GO" id="GO:0043190">
    <property type="term" value="C:ATP-binding cassette (ABC) transporter complex"/>
    <property type="evidence" value="ECO:0007669"/>
    <property type="project" value="InterPro"/>
</dbReference>
<accession>A0A433MWA9</accession>
<feature type="chain" id="PRO_5019348481" evidence="3">
    <location>
        <begin position="27"/>
        <end position="311"/>
    </location>
</feature>
<evidence type="ECO:0000256" key="3">
    <source>
        <dbReference type="SAM" id="SignalP"/>
    </source>
</evidence>
<dbReference type="RefSeq" id="WP_016877917.1">
    <property type="nucleotide sequence ID" value="NZ_AJLN01000136.1"/>
</dbReference>
<comment type="similarity">
    <text evidence="1">Belongs to the phosphate/phosphite/phosphonate binding protein family.</text>
</comment>
<dbReference type="GO" id="GO:0055085">
    <property type="term" value="P:transmembrane transport"/>
    <property type="evidence" value="ECO:0007669"/>
    <property type="project" value="InterPro"/>
</dbReference>
<dbReference type="InterPro" id="IPR005770">
    <property type="entry name" value="PhnD"/>
</dbReference>
<dbReference type="OrthoDB" id="9776786at2"/>
<dbReference type="STRING" id="211165.GCA_000317285_05911"/>
<dbReference type="Proteomes" id="UP000268857">
    <property type="component" value="Unassembled WGS sequence"/>
</dbReference>
<protein>
    <submittedName>
        <fullName evidence="4">Putative selenate ABC transporter substrate-binding protein</fullName>
    </submittedName>
</protein>
<feature type="signal peptide" evidence="3">
    <location>
        <begin position="1"/>
        <end position="26"/>
    </location>
</feature>
<evidence type="ECO:0000313" key="5">
    <source>
        <dbReference type="Proteomes" id="UP000268857"/>
    </source>
</evidence>
<dbReference type="Pfam" id="PF12974">
    <property type="entry name" value="Phosphonate-bd"/>
    <property type="match status" value="1"/>
</dbReference>
<dbReference type="EMBL" id="RSCJ01000054">
    <property type="protein sequence ID" value="RUR72231.1"/>
    <property type="molecule type" value="Genomic_DNA"/>
</dbReference>
<evidence type="ECO:0000256" key="1">
    <source>
        <dbReference type="ARBA" id="ARBA00007162"/>
    </source>
</evidence>
<evidence type="ECO:0000256" key="2">
    <source>
        <dbReference type="ARBA" id="ARBA00022729"/>
    </source>
</evidence>